<gene>
    <name evidence="3" type="ORF">B0T24DRAFT_678298</name>
</gene>
<reference evidence="3" key="1">
    <citation type="journal article" date="2023" name="Mol. Phylogenet. Evol.">
        <title>Genome-scale phylogeny and comparative genomics of the fungal order Sordariales.</title>
        <authorList>
            <person name="Hensen N."/>
            <person name="Bonometti L."/>
            <person name="Westerberg I."/>
            <person name="Brannstrom I.O."/>
            <person name="Guillou S."/>
            <person name="Cros-Aarteil S."/>
            <person name="Calhoun S."/>
            <person name="Haridas S."/>
            <person name="Kuo A."/>
            <person name="Mondo S."/>
            <person name="Pangilinan J."/>
            <person name="Riley R."/>
            <person name="LaButti K."/>
            <person name="Andreopoulos B."/>
            <person name="Lipzen A."/>
            <person name="Chen C."/>
            <person name="Yan M."/>
            <person name="Daum C."/>
            <person name="Ng V."/>
            <person name="Clum A."/>
            <person name="Steindorff A."/>
            <person name="Ohm R.A."/>
            <person name="Martin F."/>
            <person name="Silar P."/>
            <person name="Natvig D.O."/>
            <person name="Lalanne C."/>
            <person name="Gautier V."/>
            <person name="Ament-Velasquez S.L."/>
            <person name="Kruys A."/>
            <person name="Hutchinson M.I."/>
            <person name="Powell A.J."/>
            <person name="Barry K."/>
            <person name="Miller A.N."/>
            <person name="Grigoriev I.V."/>
            <person name="Debuchy R."/>
            <person name="Gladieux P."/>
            <person name="Hiltunen Thoren M."/>
            <person name="Johannesson H."/>
        </authorList>
    </citation>
    <scope>NUCLEOTIDE SEQUENCE</scope>
    <source>
        <strain evidence="3">CBS 958.72</strain>
    </source>
</reference>
<proteinExistence type="predicted"/>
<dbReference type="EMBL" id="JAULSN010000004">
    <property type="protein sequence ID" value="KAK3372800.1"/>
    <property type="molecule type" value="Genomic_DNA"/>
</dbReference>
<feature type="transmembrane region" description="Helical" evidence="2">
    <location>
        <begin position="49"/>
        <end position="69"/>
    </location>
</feature>
<dbReference type="Proteomes" id="UP001287356">
    <property type="component" value="Unassembled WGS sequence"/>
</dbReference>
<keyword evidence="2" id="KW-1133">Transmembrane helix</keyword>
<dbReference type="AlphaFoldDB" id="A0AAE0KB79"/>
<accession>A0AAE0KB79</accession>
<organism evidence="3 4">
    <name type="scientific">Lasiosphaeria ovina</name>
    <dbReference type="NCBI Taxonomy" id="92902"/>
    <lineage>
        <taxon>Eukaryota</taxon>
        <taxon>Fungi</taxon>
        <taxon>Dikarya</taxon>
        <taxon>Ascomycota</taxon>
        <taxon>Pezizomycotina</taxon>
        <taxon>Sordariomycetes</taxon>
        <taxon>Sordariomycetidae</taxon>
        <taxon>Sordariales</taxon>
        <taxon>Lasiosphaeriaceae</taxon>
        <taxon>Lasiosphaeria</taxon>
    </lineage>
</organism>
<feature type="compositionally biased region" description="Basic and acidic residues" evidence="1">
    <location>
        <begin position="10"/>
        <end position="21"/>
    </location>
</feature>
<evidence type="ECO:0000256" key="2">
    <source>
        <dbReference type="SAM" id="Phobius"/>
    </source>
</evidence>
<feature type="region of interest" description="Disordered" evidence="1">
    <location>
        <begin position="1"/>
        <end position="23"/>
    </location>
</feature>
<sequence length="109" mass="12402">MAIPPSNASKKRDRDDREAKGKGTRYASLRTATYTSSYSPYGQRPRRSGALVALWMFCFVSIVAATWYIRTRHADAARGYAARLMRSRGDGRQTCYKLQTKNYILQLVT</sequence>
<reference evidence="3" key="2">
    <citation type="submission" date="2023-06" db="EMBL/GenBank/DDBJ databases">
        <authorList>
            <consortium name="Lawrence Berkeley National Laboratory"/>
            <person name="Haridas S."/>
            <person name="Hensen N."/>
            <person name="Bonometti L."/>
            <person name="Westerberg I."/>
            <person name="Brannstrom I.O."/>
            <person name="Guillou S."/>
            <person name="Cros-Aarteil S."/>
            <person name="Calhoun S."/>
            <person name="Kuo A."/>
            <person name="Mondo S."/>
            <person name="Pangilinan J."/>
            <person name="Riley R."/>
            <person name="Labutti K."/>
            <person name="Andreopoulos B."/>
            <person name="Lipzen A."/>
            <person name="Chen C."/>
            <person name="Yanf M."/>
            <person name="Daum C."/>
            <person name="Ng V."/>
            <person name="Clum A."/>
            <person name="Steindorff A."/>
            <person name="Ohm R."/>
            <person name="Martin F."/>
            <person name="Silar P."/>
            <person name="Natvig D."/>
            <person name="Lalanne C."/>
            <person name="Gautier V."/>
            <person name="Ament-Velasquez S.L."/>
            <person name="Kruys A."/>
            <person name="Hutchinson M.I."/>
            <person name="Powell A.J."/>
            <person name="Barry K."/>
            <person name="Miller A.N."/>
            <person name="Grigoriev I.V."/>
            <person name="Debuchy R."/>
            <person name="Gladieux P."/>
            <person name="Thoren M.H."/>
            <person name="Johannesson H."/>
        </authorList>
    </citation>
    <scope>NUCLEOTIDE SEQUENCE</scope>
    <source>
        <strain evidence="3">CBS 958.72</strain>
    </source>
</reference>
<evidence type="ECO:0000313" key="3">
    <source>
        <dbReference type="EMBL" id="KAK3372800.1"/>
    </source>
</evidence>
<keyword evidence="2" id="KW-0812">Transmembrane</keyword>
<name>A0AAE0KB79_9PEZI</name>
<evidence type="ECO:0000313" key="4">
    <source>
        <dbReference type="Proteomes" id="UP001287356"/>
    </source>
</evidence>
<keyword evidence="2" id="KW-0472">Membrane</keyword>
<protein>
    <submittedName>
        <fullName evidence="3">Uncharacterized protein</fullName>
    </submittedName>
</protein>
<keyword evidence="4" id="KW-1185">Reference proteome</keyword>
<comment type="caution">
    <text evidence="3">The sequence shown here is derived from an EMBL/GenBank/DDBJ whole genome shotgun (WGS) entry which is preliminary data.</text>
</comment>
<evidence type="ECO:0000256" key="1">
    <source>
        <dbReference type="SAM" id="MobiDB-lite"/>
    </source>
</evidence>